<evidence type="ECO:0000313" key="4">
    <source>
        <dbReference type="EMBL" id="ANI92538.1"/>
    </source>
</evidence>
<proteinExistence type="inferred from homology"/>
<feature type="transmembrane region" description="Helical" evidence="3">
    <location>
        <begin position="20"/>
        <end position="45"/>
    </location>
</feature>
<keyword evidence="3" id="KW-0812">Transmembrane</keyword>
<feature type="transmembrane region" description="Helical" evidence="3">
    <location>
        <begin position="51"/>
        <end position="68"/>
    </location>
</feature>
<dbReference type="RefSeq" id="WP_067470972.1">
    <property type="nucleotide sequence ID" value="NZ_CP015961.1"/>
</dbReference>
<keyword evidence="1 2" id="KW-0808">Transferase</keyword>
<feature type="transmembrane region" description="Helical" evidence="3">
    <location>
        <begin position="113"/>
        <end position="132"/>
    </location>
</feature>
<dbReference type="EMBL" id="CP015961">
    <property type="protein sequence ID" value="ANI92538.1"/>
    <property type="molecule type" value="Genomic_DNA"/>
</dbReference>
<evidence type="ECO:0000256" key="3">
    <source>
        <dbReference type="SAM" id="Phobius"/>
    </source>
</evidence>
<name>A0A173LLV1_9ACTN</name>
<dbReference type="PROSITE" id="PS00379">
    <property type="entry name" value="CDP_ALCOHOL_P_TRANSF"/>
    <property type="match status" value="1"/>
</dbReference>
<dbReference type="STRING" id="499555.BJL86_1762"/>
<comment type="similarity">
    <text evidence="2">Belongs to the CDP-alcohol phosphatidyltransferase class-I family.</text>
</comment>
<organism evidence="4 5">
    <name type="scientific">Dietzia timorensis</name>
    <dbReference type="NCBI Taxonomy" id="499555"/>
    <lineage>
        <taxon>Bacteria</taxon>
        <taxon>Bacillati</taxon>
        <taxon>Actinomycetota</taxon>
        <taxon>Actinomycetes</taxon>
        <taxon>Mycobacteriales</taxon>
        <taxon>Dietziaceae</taxon>
        <taxon>Dietzia</taxon>
    </lineage>
</organism>
<dbReference type="GO" id="GO:0016780">
    <property type="term" value="F:phosphotransferase activity, for other substituted phosphate groups"/>
    <property type="evidence" value="ECO:0007669"/>
    <property type="project" value="InterPro"/>
</dbReference>
<accession>A0A173LLV1</accession>
<dbReference type="GO" id="GO:0016020">
    <property type="term" value="C:membrane"/>
    <property type="evidence" value="ECO:0007669"/>
    <property type="project" value="InterPro"/>
</dbReference>
<evidence type="ECO:0000256" key="2">
    <source>
        <dbReference type="RuleBase" id="RU003750"/>
    </source>
</evidence>
<dbReference type="Pfam" id="PF01066">
    <property type="entry name" value="CDP-OH_P_transf"/>
    <property type="match status" value="1"/>
</dbReference>
<gene>
    <name evidence="4" type="ORF">BJL86_1762</name>
</gene>
<evidence type="ECO:0000256" key="1">
    <source>
        <dbReference type="ARBA" id="ARBA00022679"/>
    </source>
</evidence>
<dbReference type="GO" id="GO:0008654">
    <property type="term" value="P:phospholipid biosynthetic process"/>
    <property type="evidence" value="ECO:0007669"/>
    <property type="project" value="InterPro"/>
</dbReference>
<reference evidence="4 5" key="1">
    <citation type="submission" date="2016-06" db="EMBL/GenBank/DDBJ databases">
        <title>Complete genome sequence of a saline-alkali tolerant type strain Dietzia timorensis ID05-A0528T.</title>
        <authorList>
            <person name="Wu X."/>
        </authorList>
    </citation>
    <scope>NUCLEOTIDE SEQUENCE [LARGE SCALE GENOMIC DNA]</scope>
    <source>
        <strain evidence="4 5">ID05-A0528</strain>
    </source>
</reference>
<evidence type="ECO:0000313" key="5">
    <source>
        <dbReference type="Proteomes" id="UP000186104"/>
    </source>
</evidence>
<dbReference type="OrthoDB" id="116551at2"/>
<dbReference type="Gene3D" id="1.20.120.1760">
    <property type="match status" value="1"/>
</dbReference>
<dbReference type="InterPro" id="IPR043130">
    <property type="entry name" value="CDP-OH_PTrfase_TM_dom"/>
</dbReference>
<keyword evidence="3" id="KW-1133">Transmembrane helix</keyword>
<sequence>MLSEHGRSGVNKVAPRIAGVFVKAGITPNMITLVGMAATVAAALVLFGNGYLFAGAIVIGLCTLFDLLDGAVARAGGTGSPYGALVDAVSDRIADGAILGALLWYVIHREPDNSMAIVMLLIALTFSQVVSYSKARADAGGLATPGGLMERADRLVIVLVGAGLEGLGVPWMLELGVSIVAIGSVITVVQRVLGGRASYLKSEPQADGGRPPHEKEQ</sequence>
<feature type="transmembrane region" description="Helical" evidence="3">
    <location>
        <begin position="89"/>
        <end position="107"/>
    </location>
</feature>
<dbReference type="Proteomes" id="UP000186104">
    <property type="component" value="Chromosome"/>
</dbReference>
<keyword evidence="3" id="KW-0472">Membrane</keyword>
<dbReference type="KEGG" id="dtm:BJL86_1762"/>
<feature type="transmembrane region" description="Helical" evidence="3">
    <location>
        <begin position="175"/>
        <end position="193"/>
    </location>
</feature>
<protein>
    <submittedName>
        <fullName evidence="4">CDP-diacylglycerol--inositol 3-phosphatidyltransferase</fullName>
    </submittedName>
</protein>
<keyword evidence="5" id="KW-1185">Reference proteome</keyword>
<dbReference type="AlphaFoldDB" id="A0A173LLV1"/>
<dbReference type="InterPro" id="IPR048254">
    <property type="entry name" value="CDP_ALCOHOL_P_TRANSF_CS"/>
</dbReference>
<dbReference type="InterPro" id="IPR000462">
    <property type="entry name" value="CDP-OH_P_trans"/>
</dbReference>
<dbReference type="NCBIfam" id="NF045883">
    <property type="entry name" value="PIPSynth"/>
    <property type="match status" value="1"/>
</dbReference>